<dbReference type="InterPro" id="IPR001179">
    <property type="entry name" value="PPIase_FKBP_dom"/>
</dbReference>
<evidence type="ECO:0000256" key="2">
    <source>
        <dbReference type="ARBA" id="ARBA00013194"/>
    </source>
</evidence>
<dbReference type="GO" id="GO:0003755">
    <property type="term" value="F:peptidyl-prolyl cis-trans isomerase activity"/>
    <property type="evidence" value="ECO:0007669"/>
    <property type="project" value="UniProtKB-KW"/>
</dbReference>
<keyword evidence="3 5" id="KW-0697">Rotamase</keyword>
<feature type="chain" id="PRO_5021372224" description="peptidylprolyl isomerase" evidence="6">
    <location>
        <begin position="29"/>
        <end position="155"/>
    </location>
</feature>
<sequence>MHLAIRFQLLLVICSLAVILLAAGPAVAEKAKREPPKQLQIGVKKHIAAEDCPEKSAAGDTLSMHYTGTLFETGEKFDSSLDRGQPFEFTVGAGQVIKGWDQGLLGMCVGEKRKLVIPSHLGYGERGQGGKIPGGSTLVFETELLAIKNRPRADL</sequence>
<accession>A0A507DVU6</accession>
<keyword evidence="9" id="KW-1185">Reference proteome</keyword>
<evidence type="ECO:0000256" key="6">
    <source>
        <dbReference type="SAM" id="SignalP"/>
    </source>
</evidence>
<proteinExistence type="predicted"/>
<dbReference type="EMBL" id="QEAQ01000103">
    <property type="protein sequence ID" value="TPX55591.1"/>
    <property type="molecule type" value="Genomic_DNA"/>
</dbReference>
<dbReference type="PANTHER" id="PTHR45779:SF7">
    <property type="entry name" value="PEPTIDYLPROLYL ISOMERASE"/>
    <property type="match status" value="1"/>
</dbReference>
<protein>
    <recommendedName>
        <fullName evidence="2 5">peptidylprolyl isomerase</fullName>
        <ecNumber evidence="2 5">5.2.1.8</ecNumber>
    </recommendedName>
</protein>
<organism evidence="8 9">
    <name type="scientific">Powellomyces hirtus</name>
    <dbReference type="NCBI Taxonomy" id="109895"/>
    <lineage>
        <taxon>Eukaryota</taxon>
        <taxon>Fungi</taxon>
        <taxon>Fungi incertae sedis</taxon>
        <taxon>Chytridiomycota</taxon>
        <taxon>Chytridiomycota incertae sedis</taxon>
        <taxon>Chytridiomycetes</taxon>
        <taxon>Spizellomycetales</taxon>
        <taxon>Powellomycetaceae</taxon>
        <taxon>Powellomyces</taxon>
    </lineage>
</organism>
<reference evidence="8 9" key="1">
    <citation type="journal article" date="2019" name="Sci. Rep.">
        <title>Comparative genomics of chytrid fungi reveal insights into the obligate biotrophic and pathogenic lifestyle of Synchytrium endobioticum.</title>
        <authorList>
            <person name="van de Vossenberg B.T.L.H."/>
            <person name="Warris S."/>
            <person name="Nguyen H.D.T."/>
            <person name="van Gent-Pelzer M.P.E."/>
            <person name="Joly D.L."/>
            <person name="van de Geest H.C."/>
            <person name="Bonants P.J.M."/>
            <person name="Smith D.S."/>
            <person name="Levesque C.A."/>
            <person name="van der Lee T.A.J."/>
        </authorList>
    </citation>
    <scope>NUCLEOTIDE SEQUENCE [LARGE SCALE GENOMIC DNA]</scope>
    <source>
        <strain evidence="8 9">CBS 809.83</strain>
    </source>
</reference>
<dbReference type="GO" id="GO:0005783">
    <property type="term" value="C:endoplasmic reticulum"/>
    <property type="evidence" value="ECO:0007669"/>
    <property type="project" value="TreeGrafter"/>
</dbReference>
<dbReference type="InterPro" id="IPR046357">
    <property type="entry name" value="PPIase_dom_sf"/>
</dbReference>
<dbReference type="Pfam" id="PF00254">
    <property type="entry name" value="FKBP_C"/>
    <property type="match status" value="1"/>
</dbReference>
<dbReference type="FunFam" id="3.10.50.40:FF:000006">
    <property type="entry name" value="Peptidyl-prolyl cis-trans isomerase"/>
    <property type="match status" value="1"/>
</dbReference>
<dbReference type="STRING" id="109895.A0A507DVU6"/>
<dbReference type="Proteomes" id="UP000318582">
    <property type="component" value="Unassembled WGS sequence"/>
</dbReference>
<comment type="caution">
    <text evidence="8">The sequence shown here is derived from an EMBL/GenBank/DDBJ whole genome shotgun (WGS) entry which is preliminary data.</text>
</comment>
<dbReference type="AlphaFoldDB" id="A0A507DVU6"/>
<evidence type="ECO:0000256" key="1">
    <source>
        <dbReference type="ARBA" id="ARBA00000971"/>
    </source>
</evidence>
<dbReference type="PROSITE" id="PS50059">
    <property type="entry name" value="FKBP_PPIASE"/>
    <property type="match status" value="1"/>
</dbReference>
<evidence type="ECO:0000313" key="9">
    <source>
        <dbReference type="Proteomes" id="UP000318582"/>
    </source>
</evidence>
<evidence type="ECO:0000256" key="4">
    <source>
        <dbReference type="ARBA" id="ARBA00023235"/>
    </source>
</evidence>
<evidence type="ECO:0000259" key="7">
    <source>
        <dbReference type="PROSITE" id="PS50059"/>
    </source>
</evidence>
<evidence type="ECO:0000256" key="5">
    <source>
        <dbReference type="PROSITE-ProRule" id="PRU00277"/>
    </source>
</evidence>
<dbReference type="InterPro" id="IPR044609">
    <property type="entry name" value="FKBP2/11"/>
</dbReference>
<keyword evidence="4 5" id="KW-0413">Isomerase</keyword>
<name>A0A507DVU6_9FUNG</name>
<evidence type="ECO:0000313" key="8">
    <source>
        <dbReference type="EMBL" id="TPX55591.1"/>
    </source>
</evidence>
<gene>
    <name evidence="8" type="ORF">PhCBS80983_g05198</name>
</gene>
<dbReference type="SUPFAM" id="SSF54534">
    <property type="entry name" value="FKBP-like"/>
    <property type="match status" value="1"/>
</dbReference>
<dbReference type="PANTHER" id="PTHR45779">
    <property type="entry name" value="PEPTIDYLPROLYL ISOMERASE"/>
    <property type="match status" value="1"/>
</dbReference>
<evidence type="ECO:0000256" key="3">
    <source>
        <dbReference type="ARBA" id="ARBA00023110"/>
    </source>
</evidence>
<feature type="signal peptide" evidence="6">
    <location>
        <begin position="1"/>
        <end position="28"/>
    </location>
</feature>
<feature type="domain" description="PPIase FKBP-type" evidence="7">
    <location>
        <begin position="59"/>
        <end position="148"/>
    </location>
</feature>
<dbReference type="EC" id="5.2.1.8" evidence="2 5"/>
<comment type="catalytic activity">
    <reaction evidence="1 5">
        <text>[protein]-peptidylproline (omega=180) = [protein]-peptidylproline (omega=0)</text>
        <dbReference type="Rhea" id="RHEA:16237"/>
        <dbReference type="Rhea" id="RHEA-COMP:10747"/>
        <dbReference type="Rhea" id="RHEA-COMP:10748"/>
        <dbReference type="ChEBI" id="CHEBI:83833"/>
        <dbReference type="ChEBI" id="CHEBI:83834"/>
        <dbReference type="EC" id="5.2.1.8"/>
    </reaction>
</comment>
<dbReference type="Gene3D" id="3.10.50.40">
    <property type="match status" value="1"/>
</dbReference>
<keyword evidence="6" id="KW-0732">Signal</keyword>